<organism evidence="1 2">
    <name type="scientific">Bordetella petrii (strain ATCC BAA-461 / DSM 12804 / CCUG 43448 / CIP 107267 / Se-1111R)</name>
    <dbReference type="NCBI Taxonomy" id="340100"/>
    <lineage>
        <taxon>Bacteria</taxon>
        <taxon>Pseudomonadati</taxon>
        <taxon>Pseudomonadota</taxon>
        <taxon>Betaproteobacteria</taxon>
        <taxon>Burkholderiales</taxon>
        <taxon>Alcaligenaceae</taxon>
        <taxon>Bordetella</taxon>
    </lineage>
</organism>
<proteinExistence type="predicted"/>
<gene>
    <name evidence="1" type="ordered locus">Bpet4631</name>
</gene>
<dbReference type="AlphaFoldDB" id="A9IF74"/>
<dbReference type="EMBL" id="AM902716">
    <property type="protein sequence ID" value="CAP44982.1"/>
    <property type="molecule type" value="Genomic_DNA"/>
</dbReference>
<protein>
    <submittedName>
        <fullName evidence="1">Uncharacterized protein</fullName>
    </submittedName>
</protein>
<dbReference type="Proteomes" id="UP000001225">
    <property type="component" value="Chromosome"/>
</dbReference>
<evidence type="ECO:0000313" key="1">
    <source>
        <dbReference type="EMBL" id="CAP44982.1"/>
    </source>
</evidence>
<accession>A9IF74</accession>
<keyword evidence="2" id="KW-1185">Reference proteome</keyword>
<dbReference type="KEGG" id="bpt:Bpet4631"/>
<sequence>MKAFILQLSGKTCRDVIDTAGFEGRLVTAKAGFIRTSVDRANRYVGLGLKFGRSPFQFE</sequence>
<reference evidence="1 2" key="1">
    <citation type="journal article" date="2008" name="BMC Genomics">
        <title>The missing link: Bordetella petrii is endowed with both the metabolic versatility of environmental bacteria and virulence traits of pathogenic Bordetellae.</title>
        <authorList>
            <person name="Gross R."/>
            <person name="Guzman C.A."/>
            <person name="Sebaihia M."/>
            <person name="Martins Dos Santos V.A."/>
            <person name="Pieper D.H."/>
            <person name="Koebnik R."/>
            <person name="Lechner M."/>
            <person name="Bartels D."/>
            <person name="Buhrmester J."/>
            <person name="Choudhuri J.V."/>
            <person name="Ebensen T."/>
            <person name="Gaigalat L."/>
            <person name="Herrmann S."/>
            <person name="Khachane A.N."/>
            <person name="Larisch C."/>
            <person name="Link S."/>
            <person name="Linke B."/>
            <person name="Meyer F."/>
            <person name="Mormann S."/>
            <person name="Nakunst D."/>
            <person name="Rueckert C."/>
            <person name="Schneiker-Bekel S."/>
            <person name="Schulze K."/>
            <person name="Vorhoelter F.J."/>
            <person name="Yevsa T."/>
            <person name="Engle J.T."/>
            <person name="Goldman W.E."/>
            <person name="Puehler A."/>
            <person name="Goebel U.B."/>
            <person name="Goesmann A."/>
            <person name="Bloecker H."/>
            <person name="Kaiser O."/>
            <person name="Martinez-Arias R."/>
        </authorList>
    </citation>
    <scope>NUCLEOTIDE SEQUENCE [LARGE SCALE GENOMIC DNA]</scope>
    <source>
        <strain evidence="2">ATCC BAA-461 / DSM 12804 / CCUG 43448 / CIP 107267 / Se-1111R</strain>
    </source>
</reference>
<name>A9IF74_BORPD</name>
<evidence type="ECO:0000313" key="2">
    <source>
        <dbReference type="Proteomes" id="UP000001225"/>
    </source>
</evidence>